<dbReference type="EMBL" id="BAABFA010000001">
    <property type="protein sequence ID" value="GAA4459449.1"/>
    <property type="molecule type" value="Genomic_DNA"/>
</dbReference>
<dbReference type="RefSeq" id="WP_345076710.1">
    <property type="nucleotide sequence ID" value="NZ_BAABFA010000001.1"/>
</dbReference>
<dbReference type="InterPro" id="IPR050580">
    <property type="entry name" value="2H_phosphoesterase_YjcG-like"/>
</dbReference>
<organism evidence="1 2">
    <name type="scientific">Nemorincola caseinilytica</name>
    <dbReference type="NCBI Taxonomy" id="2054315"/>
    <lineage>
        <taxon>Bacteria</taxon>
        <taxon>Pseudomonadati</taxon>
        <taxon>Bacteroidota</taxon>
        <taxon>Chitinophagia</taxon>
        <taxon>Chitinophagales</taxon>
        <taxon>Chitinophagaceae</taxon>
        <taxon>Nemorincola</taxon>
    </lineage>
</organism>
<dbReference type="Proteomes" id="UP001500067">
    <property type="component" value="Unassembled WGS sequence"/>
</dbReference>
<dbReference type="Gene3D" id="3.90.1140.10">
    <property type="entry name" value="Cyclic phosphodiesterase"/>
    <property type="match status" value="1"/>
</dbReference>
<gene>
    <name evidence="1" type="ORF">GCM10023093_00460</name>
</gene>
<keyword evidence="2" id="KW-1185">Reference proteome</keyword>
<sequence length="187" mass="21901">MQLYMFAIMPLAGLEQRISEERKAFAERYNCVKALKPPVHITLYEPFKEDPAIEQKLQGLAPWVAQQAPVSIELNDFNYFNNRKSPVVYIDVVKNERLRELRKGFVQQLRKYIPVAPQEQEYRPHFTIGYRDVPPGLMPQIIADHSMRRFKGSFVADKIYLWRHDGANWQILHEFPMLGINAAPTLF</sequence>
<dbReference type="SUPFAM" id="SSF55144">
    <property type="entry name" value="LigT-like"/>
    <property type="match status" value="1"/>
</dbReference>
<dbReference type="Pfam" id="PF13563">
    <property type="entry name" value="2_5_RNA_ligase2"/>
    <property type="match status" value="1"/>
</dbReference>
<protein>
    <submittedName>
        <fullName evidence="1">2'-5' RNA ligase family protein</fullName>
    </submittedName>
</protein>
<keyword evidence="1" id="KW-0436">Ligase</keyword>
<accession>A0ABP8N105</accession>
<dbReference type="GO" id="GO:0016874">
    <property type="term" value="F:ligase activity"/>
    <property type="evidence" value="ECO:0007669"/>
    <property type="project" value="UniProtKB-KW"/>
</dbReference>
<evidence type="ECO:0000313" key="1">
    <source>
        <dbReference type="EMBL" id="GAA4459449.1"/>
    </source>
</evidence>
<evidence type="ECO:0000313" key="2">
    <source>
        <dbReference type="Proteomes" id="UP001500067"/>
    </source>
</evidence>
<dbReference type="PANTHER" id="PTHR40037">
    <property type="entry name" value="PHOSPHOESTERASE YJCG-RELATED"/>
    <property type="match status" value="1"/>
</dbReference>
<dbReference type="PANTHER" id="PTHR40037:SF1">
    <property type="entry name" value="PHOSPHOESTERASE SAOUHSC_00951-RELATED"/>
    <property type="match status" value="1"/>
</dbReference>
<reference evidence="2" key="1">
    <citation type="journal article" date="2019" name="Int. J. Syst. Evol. Microbiol.">
        <title>The Global Catalogue of Microorganisms (GCM) 10K type strain sequencing project: providing services to taxonomists for standard genome sequencing and annotation.</title>
        <authorList>
            <consortium name="The Broad Institute Genomics Platform"/>
            <consortium name="The Broad Institute Genome Sequencing Center for Infectious Disease"/>
            <person name="Wu L."/>
            <person name="Ma J."/>
        </authorList>
    </citation>
    <scope>NUCLEOTIDE SEQUENCE [LARGE SCALE GENOMIC DNA]</scope>
    <source>
        <strain evidence="2">JCM 32105</strain>
    </source>
</reference>
<name>A0ABP8N105_9BACT</name>
<dbReference type="InterPro" id="IPR009097">
    <property type="entry name" value="Cyclic_Pdiesterase"/>
</dbReference>
<comment type="caution">
    <text evidence="1">The sequence shown here is derived from an EMBL/GenBank/DDBJ whole genome shotgun (WGS) entry which is preliminary data.</text>
</comment>
<proteinExistence type="predicted"/>